<dbReference type="KEGG" id="acan:ACA1_046090"/>
<feature type="compositionally biased region" description="Low complexity" evidence="3">
    <location>
        <begin position="10"/>
        <end position="23"/>
    </location>
</feature>
<dbReference type="RefSeq" id="XP_004347742.1">
    <property type="nucleotide sequence ID" value="XM_004347692.1"/>
</dbReference>
<accession>L8H9P5</accession>
<gene>
    <name evidence="6" type="ORF">ACA1_046090</name>
</gene>
<protein>
    <submittedName>
        <fullName evidence="6">DOCK family protein</fullName>
    </submittedName>
</protein>
<dbReference type="GeneID" id="14922827"/>
<dbReference type="InterPro" id="IPR026791">
    <property type="entry name" value="DOCK"/>
</dbReference>
<feature type="region of interest" description="Disordered" evidence="3">
    <location>
        <begin position="178"/>
        <end position="205"/>
    </location>
</feature>
<evidence type="ECO:0000259" key="4">
    <source>
        <dbReference type="PROSITE" id="PS51650"/>
    </source>
</evidence>
<dbReference type="PROSITE" id="PS51650">
    <property type="entry name" value="C2_DOCK"/>
    <property type="match status" value="1"/>
</dbReference>
<feature type="compositionally biased region" description="Basic and acidic residues" evidence="3">
    <location>
        <begin position="189"/>
        <end position="200"/>
    </location>
</feature>
<dbReference type="PANTHER" id="PTHR23317">
    <property type="entry name" value="DEDICATOR OF CYTOKINESIS DOCK"/>
    <property type="match status" value="1"/>
</dbReference>
<feature type="domain" description="C2 DOCK-type" evidence="4">
    <location>
        <begin position="505"/>
        <end position="671"/>
    </location>
</feature>
<dbReference type="InterPro" id="IPR027357">
    <property type="entry name" value="DOCKER_dom"/>
</dbReference>
<dbReference type="Pfam" id="PF06920">
    <property type="entry name" value="DHR-2_Lobe_A"/>
    <property type="match status" value="1"/>
</dbReference>
<dbReference type="Pfam" id="PF14429">
    <property type="entry name" value="DOCK-C2"/>
    <property type="match status" value="1"/>
</dbReference>
<evidence type="ECO:0000256" key="2">
    <source>
        <dbReference type="PROSITE-ProRule" id="PRU00983"/>
    </source>
</evidence>
<dbReference type="PANTHER" id="PTHR23317:SF76">
    <property type="entry name" value="LD20667P"/>
    <property type="match status" value="1"/>
</dbReference>
<proteinExistence type="inferred from homology"/>
<sequence length="1689" mass="190308">MEQKGKERLPLGSSSGGLESPTPFQRHQQPGRLPSSGLSSPTINRPNISLSPPDSPSSSSSSSSKPPASLGSSSGNAAADASEGGRPGCADLEERLSAPALLKAAAGGEVLLTFPRDDLALERTPRARRTVRSALDSSEAEARGAPMFVADALDVFTRDWTTVTHNYIEFDGRTKPVPLALGDLPPGESTREQSDGKGDVDTDLLVTPTPEARKKEAGIRLLNRRDLFETYTLARPEKLDPTDSRTQVAPFPQKRGIEFLVECKELSFALGKLEPFFCSLVLVDVQARQRVSETFHFDLNTDPLAKLIPTRLGDGEKVDRETCTPRALFRVGSLPQPSSSLYLVLRIEQVARGDPDSAADPYFKHATIKQKERAKFIKELEASCDRLGKYTQPFAWSAVQVFDDKGNFVLPREVVMQNLTRIKDDQSDDKLYDLIKKREKDTKAKFIPGYFKMDATMLEDKDLVELPGRIDPSYVPVQPAGSDFIKEIAWFNQERQEPSPAIDYVNHLYVYIDSVNLNKWKGKGECKNIGVRVQLRDSDADPQASGLPAIYGGSSRGKLVSQFDTAIRINDKKPTYYHEIKVRLPSQLGPQHHLFFIFYNVGVKPKSQTESVCAYAYLPLLDDEGRVLTDEPKRLPVSSAVVASYRSSAVEESMQWLDNGKPLFIVRTKLVSTLYTQDQHLHAFFKHYSSERNDELLDKAIKGIKQASGQAQVQFFPVLLNQLAYVMCNMSPDAAREAFLAIPVLLNSVEVMTLVSGRRTRNPNLTSYLEYVLDLPKKTKTPLHEALCRQWLRLIMLPEVARFAWFLFEAIVKSMLLTLKKAGLLGDDSRRKEYFAPEFVDELGKLVHLIMRGIRNGEPWCALVAADLNTSVGLFLKDLLSVMDRGAVLGMVDDYVAKICPTNDSAVLVKFKFNILKIVCDHEHYVPLNVPVSPGIVSVPAIPAQFWKSHFLAGLVIHEITACLHRDKLIRSEAISTLRWLLWKHDTDKRYQEPAAKQRVAGIYFPYILLVPLLERATILQGMSDEERRDWLVCFMWIVKNCDHLKLLRQWWKKDTLKNVKAFFVIEPHLKRELGFTECLFRALGLLLQGESSVSLLGSLFSTLRYFINTYPQTLFRWTNTSYCGDLCFEILRHCNLPHAVVRAKAAALFYLLIKARIPYIHTNYAETKSIARTRLQSTIAVSRLTGTVKEYSFLTASLAAVTTYTKRDARNTHLQGETENLCKRLLEVIKHSLDMAEYAYDREMTTDLYYQVSLGYTDSPDLRVTWLDNLGNFHLEQRNFDEAVQCKMHAAALICEFLTKQNGKTEGIPATNAAFAPVSPNIPHETGLPNISIDTGGEEGMYNPKVFSEAGLVRVLTEAITIAKNANLYELVIDVYKFVVDIHQKERDYGQLGECFRDLKVVCEALVKSNAEKARLFSNYYRVAFFGKQWRDLQGKEFVYRANDTVRLNDFTTRLKSQFSSKFGDKVEILGNISVDLAKLKEDVCYFQVVSLTEYFDAVDLTSRPNLWDRKFNLDQFIFESPFTKSGKAHGDLADQCKRKTILRTAKAFPFVKSRLPVIEKKEIILEPIETAIELVEGRIVALRSELDTTPPNTKTLQQGSVLVTVNAGPLAIAKIFLGNYANYPTQHIARLQEVIISFVKLCQFALVLNKTLIQPDQEEFQVQLEAGYENLKKELQVYMPGPKAAAQ</sequence>
<organism evidence="6 7">
    <name type="scientific">Acanthamoeba castellanii (strain ATCC 30010 / Neff)</name>
    <dbReference type="NCBI Taxonomy" id="1257118"/>
    <lineage>
        <taxon>Eukaryota</taxon>
        <taxon>Amoebozoa</taxon>
        <taxon>Discosea</taxon>
        <taxon>Longamoebia</taxon>
        <taxon>Centramoebida</taxon>
        <taxon>Acanthamoebidae</taxon>
        <taxon>Acanthamoeba</taxon>
    </lineage>
</organism>
<dbReference type="OrthoDB" id="47328at2759"/>
<feature type="domain" description="DOCKER" evidence="5">
    <location>
        <begin position="1255"/>
        <end position="1686"/>
    </location>
</feature>
<dbReference type="InterPro" id="IPR046773">
    <property type="entry name" value="DOCKER_Lobe_C"/>
</dbReference>
<dbReference type="Pfam" id="PF11878">
    <property type="entry name" value="DOCK_C-D_N"/>
    <property type="match status" value="1"/>
</dbReference>
<dbReference type="InterPro" id="IPR035892">
    <property type="entry name" value="C2_domain_sf"/>
</dbReference>
<evidence type="ECO:0000313" key="7">
    <source>
        <dbReference type="Proteomes" id="UP000011083"/>
    </source>
</evidence>
<feature type="compositionally biased region" description="Low complexity" evidence="3">
    <location>
        <begin position="49"/>
        <end position="84"/>
    </location>
</feature>
<dbReference type="OMA" id="TFYHLGC"/>
<dbReference type="Gene3D" id="1.20.58.740">
    <property type="match status" value="1"/>
</dbReference>
<dbReference type="InterPro" id="IPR021816">
    <property type="entry name" value="DOCK_C/D_N"/>
</dbReference>
<evidence type="ECO:0000313" key="6">
    <source>
        <dbReference type="EMBL" id="ELR21910.1"/>
    </source>
</evidence>
<dbReference type="InterPro" id="IPR043161">
    <property type="entry name" value="DOCK_C_lobe_A"/>
</dbReference>
<dbReference type="Proteomes" id="UP000011083">
    <property type="component" value="Unassembled WGS sequence"/>
</dbReference>
<dbReference type="Gene3D" id="2.60.40.150">
    <property type="entry name" value="C2 domain"/>
    <property type="match status" value="1"/>
</dbReference>
<keyword evidence="7" id="KW-1185">Reference proteome</keyword>
<dbReference type="Pfam" id="PF20422">
    <property type="entry name" value="DHR-2_Lobe_B"/>
    <property type="match status" value="1"/>
</dbReference>
<dbReference type="InterPro" id="IPR046769">
    <property type="entry name" value="DOCKER_Lobe_A"/>
</dbReference>
<dbReference type="InterPro" id="IPR027007">
    <property type="entry name" value="C2_DOCK-type_domain"/>
</dbReference>
<name>L8H9P5_ACACF</name>
<evidence type="ECO:0000256" key="3">
    <source>
        <dbReference type="SAM" id="MobiDB-lite"/>
    </source>
</evidence>
<feature type="region of interest" description="Disordered" evidence="3">
    <location>
        <begin position="1"/>
        <end position="90"/>
    </location>
</feature>
<evidence type="ECO:0000256" key="1">
    <source>
        <dbReference type="ARBA" id="ARBA00022658"/>
    </source>
</evidence>
<dbReference type="GO" id="GO:0005085">
    <property type="term" value="F:guanyl-nucleotide exchange factor activity"/>
    <property type="evidence" value="ECO:0007669"/>
    <property type="project" value="UniProtKB-KW"/>
</dbReference>
<dbReference type="InterPro" id="IPR043162">
    <property type="entry name" value="DOCK_C_lobe_C"/>
</dbReference>
<comment type="similarity">
    <text evidence="2">Belongs to the DOCK family.</text>
</comment>
<evidence type="ECO:0000259" key="5">
    <source>
        <dbReference type="PROSITE" id="PS51651"/>
    </source>
</evidence>
<dbReference type="GO" id="GO:0007264">
    <property type="term" value="P:small GTPase-mediated signal transduction"/>
    <property type="evidence" value="ECO:0007669"/>
    <property type="project" value="InterPro"/>
</dbReference>
<keyword evidence="1" id="KW-0344">Guanine-nucleotide releasing factor</keyword>
<dbReference type="Gene3D" id="1.25.40.410">
    <property type="match status" value="1"/>
</dbReference>
<dbReference type="VEuPathDB" id="AmoebaDB:ACA1_046090"/>
<dbReference type="Pfam" id="PF20421">
    <property type="entry name" value="DHR-2_Lobe_C"/>
    <property type="match status" value="1"/>
</dbReference>
<dbReference type="PROSITE" id="PS51651">
    <property type="entry name" value="DOCKER"/>
    <property type="match status" value="1"/>
</dbReference>
<dbReference type="InterPro" id="IPR046770">
    <property type="entry name" value="DOCKER_Lobe_B"/>
</dbReference>
<dbReference type="EMBL" id="KB007894">
    <property type="protein sequence ID" value="ELR21910.1"/>
    <property type="molecule type" value="Genomic_DNA"/>
</dbReference>
<reference evidence="6 7" key="1">
    <citation type="journal article" date="2013" name="Genome Biol.">
        <title>Genome of Acanthamoeba castellanii highlights extensive lateral gene transfer and early evolution of tyrosine kinase signaling.</title>
        <authorList>
            <person name="Clarke M."/>
            <person name="Lohan A.J."/>
            <person name="Liu B."/>
            <person name="Lagkouvardos I."/>
            <person name="Roy S."/>
            <person name="Zafar N."/>
            <person name="Bertelli C."/>
            <person name="Schilde C."/>
            <person name="Kianianmomeni A."/>
            <person name="Burglin T.R."/>
            <person name="Frech C."/>
            <person name="Turcotte B."/>
            <person name="Kopec K.O."/>
            <person name="Synnott J.M."/>
            <person name="Choo C."/>
            <person name="Paponov I."/>
            <person name="Finkler A."/>
            <person name="Soon Heng Tan C."/>
            <person name="Hutchins A.P."/>
            <person name="Weinmeier T."/>
            <person name="Rattei T."/>
            <person name="Chu J.S."/>
            <person name="Gimenez G."/>
            <person name="Irimia M."/>
            <person name="Rigden D.J."/>
            <person name="Fitzpatrick D.A."/>
            <person name="Lorenzo-Morales J."/>
            <person name="Bateman A."/>
            <person name="Chiu C.H."/>
            <person name="Tang P."/>
            <person name="Hegemann P."/>
            <person name="Fromm H."/>
            <person name="Raoult D."/>
            <person name="Greub G."/>
            <person name="Miranda-Saavedra D."/>
            <person name="Chen N."/>
            <person name="Nash P."/>
            <person name="Ginger M.L."/>
            <person name="Horn M."/>
            <person name="Schaap P."/>
            <person name="Caler L."/>
            <person name="Loftus B."/>
        </authorList>
    </citation>
    <scope>NUCLEOTIDE SEQUENCE [LARGE SCALE GENOMIC DNA]</scope>
    <source>
        <strain evidence="6 7">Neff</strain>
    </source>
</reference>
<feature type="compositionally biased region" description="Low complexity" evidence="3">
    <location>
        <begin position="30"/>
        <end position="41"/>
    </location>
</feature>